<keyword evidence="1" id="KW-1133">Transmembrane helix</keyword>
<protein>
    <submittedName>
        <fullName evidence="3">Uncharacterized protein</fullName>
    </submittedName>
</protein>
<feature type="transmembrane region" description="Helical" evidence="1">
    <location>
        <begin position="51"/>
        <end position="70"/>
    </location>
</feature>
<evidence type="ECO:0000313" key="3">
    <source>
        <dbReference type="EMBL" id="MBJ6724891.1"/>
    </source>
</evidence>
<keyword evidence="2" id="KW-0732">Signal</keyword>
<gene>
    <name evidence="3" type="ORF">JFN93_09250</name>
</gene>
<evidence type="ECO:0000256" key="2">
    <source>
        <dbReference type="SAM" id="SignalP"/>
    </source>
</evidence>
<organism evidence="3 4">
    <name type="scientific">Geomesophilobacter sediminis</name>
    <dbReference type="NCBI Taxonomy" id="2798584"/>
    <lineage>
        <taxon>Bacteria</taxon>
        <taxon>Pseudomonadati</taxon>
        <taxon>Thermodesulfobacteriota</taxon>
        <taxon>Desulfuromonadia</taxon>
        <taxon>Geobacterales</taxon>
        <taxon>Geobacteraceae</taxon>
        <taxon>Geomesophilobacter</taxon>
    </lineage>
</organism>
<dbReference type="AlphaFoldDB" id="A0A8J7LYD9"/>
<feature type="signal peptide" evidence="2">
    <location>
        <begin position="1"/>
        <end position="27"/>
    </location>
</feature>
<dbReference type="RefSeq" id="WP_199383776.1">
    <property type="nucleotide sequence ID" value="NZ_JAEMHM010000006.1"/>
</dbReference>
<keyword evidence="1" id="KW-0812">Transmembrane</keyword>
<evidence type="ECO:0000313" key="4">
    <source>
        <dbReference type="Proteomes" id="UP000636888"/>
    </source>
</evidence>
<evidence type="ECO:0000256" key="1">
    <source>
        <dbReference type="SAM" id="Phobius"/>
    </source>
</evidence>
<feature type="transmembrane region" description="Helical" evidence="1">
    <location>
        <begin position="77"/>
        <end position="98"/>
    </location>
</feature>
<keyword evidence="1" id="KW-0472">Membrane</keyword>
<feature type="chain" id="PRO_5035163184" evidence="2">
    <location>
        <begin position="28"/>
        <end position="101"/>
    </location>
</feature>
<dbReference type="EMBL" id="JAEMHM010000006">
    <property type="protein sequence ID" value="MBJ6724891.1"/>
    <property type="molecule type" value="Genomic_DNA"/>
</dbReference>
<dbReference type="Proteomes" id="UP000636888">
    <property type="component" value="Unassembled WGS sequence"/>
</dbReference>
<name>A0A8J7LYD9_9BACT</name>
<proteinExistence type="predicted"/>
<reference evidence="3" key="1">
    <citation type="submission" date="2020-12" db="EMBL/GenBank/DDBJ databases">
        <title>Geomonas sp. Red875, isolated from river sediment.</title>
        <authorList>
            <person name="Xu Z."/>
            <person name="Zhang Z."/>
            <person name="Masuda Y."/>
            <person name="Itoh H."/>
            <person name="Senoo K."/>
        </authorList>
    </citation>
    <scope>NUCLEOTIDE SEQUENCE</scope>
    <source>
        <strain evidence="3">Red875</strain>
    </source>
</reference>
<sequence length="101" mass="10614">MKFNRKKMLILFGLAVAVTLVASQAMALTAPVAGSFGYEAYDFFINKLVKGPFGAIASVLLILTSIIFFVKQTLAPAITCILAGVLLINASAIVTSLGCVM</sequence>
<keyword evidence="4" id="KW-1185">Reference proteome</keyword>
<comment type="caution">
    <text evidence="3">The sequence shown here is derived from an EMBL/GenBank/DDBJ whole genome shotgun (WGS) entry which is preliminary data.</text>
</comment>
<accession>A0A8J7LYD9</accession>